<sequence length="406" mass="45567">MMRRKIAGPLAALLVTFFGARLEARTWTDVLGRKIEAELIAHDDTEVVLRLANGRNATVPLSRLCEADIAFLNGETEETPEPAPVLDSDDKDEPAGEPLLNWDEPWPESVDYKADPEINVVEEDETAKRWVYESSHYRFICDVRLSKSVVSNFAEMFESTLQYTRALPLAITGGTMREGRFEILLFEEFDDYVKAGGPPTSAGVFIGGKNQVMVPLESLGVRKVGSGYMRDRDKSNKTLVHELTHQLTPGGYYIYGAMGWFTEGLAEYCAVTPYRNGRFKVRNTFDSLKDYTTGYDRKTQRGRAIGTSFSAPDLREFMLMDYGDFTGTNANFNYAFGAIVTGYFVHLDGEGDAARLKNFLKKIRQGEEVKDGDGPLSALLDGRTWDQLEKEIAKAWSRKGVDIEFD</sequence>
<dbReference type="Gene3D" id="2.30.30.700">
    <property type="entry name" value="SLA1 homology domain 1"/>
    <property type="match status" value="1"/>
</dbReference>
<evidence type="ECO:0000313" key="4">
    <source>
        <dbReference type="Proteomes" id="UP001476282"/>
    </source>
</evidence>
<name>A0ABP9UHV5_9BACT</name>
<feature type="domain" description="SLA1 homology" evidence="2">
    <location>
        <begin position="24"/>
        <end position="77"/>
    </location>
</feature>
<comment type="caution">
    <text evidence="3">The sequence shown here is derived from an EMBL/GenBank/DDBJ whole genome shotgun (WGS) entry which is preliminary data.</text>
</comment>
<accession>A0ABP9UHV5</accession>
<reference evidence="3 4" key="1">
    <citation type="submission" date="2024-02" db="EMBL/GenBank/DDBJ databases">
        <title>Haloferula sargassicola NBRC 104335.</title>
        <authorList>
            <person name="Ichikawa N."/>
            <person name="Katano-Makiyama Y."/>
            <person name="Hidaka K."/>
        </authorList>
    </citation>
    <scope>NUCLEOTIDE SEQUENCE [LARGE SCALE GENOMIC DNA]</scope>
    <source>
        <strain evidence="3 4">NBRC 104335</strain>
    </source>
</reference>
<protein>
    <recommendedName>
        <fullName evidence="2">SLA1 homology domain-containing protein</fullName>
    </recommendedName>
</protein>
<dbReference type="EMBL" id="BAABRI010000002">
    <property type="protein sequence ID" value="GAA5481238.1"/>
    <property type="molecule type" value="Genomic_DNA"/>
</dbReference>
<feature type="region of interest" description="Disordered" evidence="1">
    <location>
        <begin position="76"/>
        <end position="102"/>
    </location>
</feature>
<evidence type="ECO:0000256" key="1">
    <source>
        <dbReference type="SAM" id="MobiDB-lite"/>
    </source>
</evidence>
<dbReference type="Proteomes" id="UP001476282">
    <property type="component" value="Unassembled WGS sequence"/>
</dbReference>
<gene>
    <name evidence="3" type="ORF">Hsar01_00445</name>
</gene>
<evidence type="ECO:0000313" key="3">
    <source>
        <dbReference type="EMBL" id="GAA5481238.1"/>
    </source>
</evidence>
<dbReference type="Pfam" id="PF03983">
    <property type="entry name" value="SHD1"/>
    <property type="match status" value="1"/>
</dbReference>
<dbReference type="InterPro" id="IPR007131">
    <property type="entry name" value="SHD1"/>
</dbReference>
<organism evidence="3 4">
    <name type="scientific">Haloferula sargassicola</name>
    <dbReference type="NCBI Taxonomy" id="490096"/>
    <lineage>
        <taxon>Bacteria</taxon>
        <taxon>Pseudomonadati</taxon>
        <taxon>Verrucomicrobiota</taxon>
        <taxon>Verrucomicrobiia</taxon>
        <taxon>Verrucomicrobiales</taxon>
        <taxon>Verrucomicrobiaceae</taxon>
        <taxon>Haloferula</taxon>
    </lineage>
</organism>
<keyword evidence="4" id="KW-1185">Reference proteome</keyword>
<proteinExistence type="predicted"/>
<evidence type="ECO:0000259" key="2">
    <source>
        <dbReference type="Pfam" id="PF03983"/>
    </source>
</evidence>